<protein>
    <recommendedName>
        <fullName evidence="3">DDE-1 domain-containing protein</fullName>
    </recommendedName>
</protein>
<name>A0A085MYM9_9BILA</name>
<evidence type="ECO:0008006" key="3">
    <source>
        <dbReference type="Google" id="ProtNLM"/>
    </source>
</evidence>
<dbReference type="AlphaFoldDB" id="A0A085MYM9"/>
<feature type="region of interest" description="Disordered" evidence="1">
    <location>
        <begin position="1"/>
        <end position="23"/>
    </location>
</feature>
<reference evidence="2" key="1">
    <citation type="journal article" date="2014" name="Nat. Genet.">
        <title>Genome and transcriptome of the porcine whipworm Trichuris suis.</title>
        <authorList>
            <person name="Jex A.R."/>
            <person name="Nejsum P."/>
            <person name="Schwarz E.M."/>
            <person name="Hu L."/>
            <person name="Young N.D."/>
            <person name="Hall R.S."/>
            <person name="Korhonen P.K."/>
            <person name="Liao S."/>
            <person name="Thamsborg S."/>
            <person name="Xia J."/>
            <person name="Xu P."/>
            <person name="Wang S."/>
            <person name="Scheerlinck J.P."/>
            <person name="Hofmann A."/>
            <person name="Sternberg P.W."/>
            <person name="Wang J."/>
            <person name="Gasser R.B."/>
        </authorList>
    </citation>
    <scope>NUCLEOTIDE SEQUENCE [LARGE SCALE GENOMIC DNA]</scope>
    <source>
        <strain evidence="2">DCEP-RM93F</strain>
    </source>
</reference>
<accession>A0A085MYM9</accession>
<dbReference type="EMBL" id="KL367597">
    <property type="protein sequence ID" value="KFD62325.1"/>
    <property type="molecule type" value="Genomic_DNA"/>
</dbReference>
<dbReference type="Proteomes" id="UP000030758">
    <property type="component" value="Unassembled WGS sequence"/>
</dbReference>
<organism evidence="2">
    <name type="scientific">Trichuris suis</name>
    <name type="common">pig whipworm</name>
    <dbReference type="NCBI Taxonomy" id="68888"/>
    <lineage>
        <taxon>Eukaryota</taxon>
        <taxon>Metazoa</taxon>
        <taxon>Ecdysozoa</taxon>
        <taxon>Nematoda</taxon>
        <taxon>Enoplea</taxon>
        <taxon>Dorylaimia</taxon>
        <taxon>Trichinellida</taxon>
        <taxon>Trichuridae</taxon>
        <taxon>Trichuris</taxon>
    </lineage>
</organism>
<evidence type="ECO:0000256" key="1">
    <source>
        <dbReference type="SAM" id="MobiDB-lite"/>
    </source>
</evidence>
<proteinExistence type="predicted"/>
<evidence type="ECO:0000313" key="2">
    <source>
        <dbReference type="EMBL" id="KFD62325.1"/>
    </source>
</evidence>
<sequence>MKVMSVQWNPPNPDASGPRPLPASDCPFRTGSPIVFNVYGRSIVLFHESGLEKGPELPLTKRLIVADYDQELKRNIPRLDDRKIPLLSSYLSQFQYTDLIIHFERYDEEMVELDWFLNCFVPEMGEYCSQRNVQLRTMILESAPAHPEYISGMHPDVMVVRFPPNTTALIRPMD</sequence>
<gene>
    <name evidence="2" type="ORF">M514_25448</name>
</gene>